<evidence type="ECO:0008006" key="4">
    <source>
        <dbReference type="Google" id="ProtNLM"/>
    </source>
</evidence>
<gene>
    <name evidence="2" type="ORF">SAMN04488569_101343</name>
</gene>
<evidence type="ECO:0000256" key="1">
    <source>
        <dbReference type="SAM" id="Phobius"/>
    </source>
</evidence>
<feature type="transmembrane region" description="Helical" evidence="1">
    <location>
        <begin position="29"/>
        <end position="49"/>
    </location>
</feature>
<proteinExistence type="predicted"/>
<protein>
    <recommendedName>
        <fullName evidence="4">Extracellular solute-binding protein</fullName>
    </recommendedName>
</protein>
<keyword evidence="1" id="KW-1133">Transmembrane helix</keyword>
<keyword evidence="1" id="KW-0812">Transmembrane</keyword>
<keyword evidence="1" id="KW-0472">Membrane</keyword>
<accession>A0A1I3XBY2</accession>
<dbReference type="OrthoDB" id="1925387at2"/>
<evidence type="ECO:0000313" key="3">
    <source>
        <dbReference type="Proteomes" id="UP000199589"/>
    </source>
</evidence>
<organism evidence="2 3">
    <name type="scientific">Marinilactibacillus piezotolerans</name>
    <dbReference type="NCBI Taxonomy" id="258723"/>
    <lineage>
        <taxon>Bacteria</taxon>
        <taxon>Bacillati</taxon>
        <taxon>Bacillota</taxon>
        <taxon>Bacilli</taxon>
        <taxon>Lactobacillales</taxon>
        <taxon>Carnobacteriaceae</taxon>
        <taxon>Marinilactibacillus</taxon>
    </lineage>
</organism>
<name>A0A1I3XBY2_9LACT</name>
<dbReference type="EMBL" id="FOSJ01000013">
    <property type="protein sequence ID" value="SFK17060.1"/>
    <property type="molecule type" value="Genomic_DNA"/>
</dbReference>
<dbReference type="Proteomes" id="UP000199589">
    <property type="component" value="Unassembled WGS sequence"/>
</dbReference>
<dbReference type="RefSeq" id="WP_091896821.1">
    <property type="nucleotide sequence ID" value="NZ_FOSJ01000013.1"/>
</dbReference>
<dbReference type="AlphaFoldDB" id="A0A1I3XBY2"/>
<reference evidence="3" key="1">
    <citation type="submission" date="2016-10" db="EMBL/GenBank/DDBJ databases">
        <authorList>
            <person name="Varghese N."/>
            <person name="Submissions S."/>
        </authorList>
    </citation>
    <scope>NUCLEOTIDE SEQUENCE [LARGE SCALE GENOMIC DNA]</scope>
    <source>
        <strain evidence="3">DSM 16108</strain>
    </source>
</reference>
<evidence type="ECO:0000313" key="2">
    <source>
        <dbReference type="EMBL" id="SFK17060.1"/>
    </source>
</evidence>
<sequence length="205" mass="23159">MAKTQMKNVLQSNDSNKEKAAYLWEYYKWHLMGIILVLLLSIYFTIQLFNRPQVDYHIGVLGPETTTEQMEILSNDLKALLDPEDQKGDMLVTVTQAGQGAERFFAQLAAAEYDLLLVDKTAFENFADSESMDVLQVDDIESSNLFTVPEDNKIIGIESNAIPYFSEHEVTSGLIALVPKNSTRNPETIVFFQKQGISLKIQKSE</sequence>
<keyword evidence="3" id="KW-1185">Reference proteome</keyword>